<protein>
    <submittedName>
        <fullName evidence="6">ParB/RepB/Spo0J family partition protein</fullName>
    </submittedName>
</protein>
<keyword evidence="3" id="KW-0159">Chromosome partition</keyword>
<dbReference type="SUPFAM" id="SSF110849">
    <property type="entry name" value="ParB/Sulfiredoxin"/>
    <property type="match status" value="1"/>
</dbReference>
<reference evidence="6" key="2">
    <citation type="journal article" date="2021" name="PeerJ">
        <title>Extensive microbial diversity within the chicken gut microbiome revealed by metagenomics and culture.</title>
        <authorList>
            <person name="Gilroy R."/>
            <person name="Ravi A."/>
            <person name="Getino M."/>
            <person name="Pursley I."/>
            <person name="Horton D.L."/>
            <person name="Alikhan N.F."/>
            <person name="Baker D."/>
            <person name="Gharbi K."/>
            <person name="Hall N."/>
            <person name="Watson M."/>
            <person name="Adriaenssens E.M."/>
            <person name="Foster-Nyarko E."/>
            <person name="Jarju S."/>
            <person name="Secka A."/>
            <person name="Antonio M."/>
            <person name="Oren A."/>
            <person name="Chaudhuri R.R."/>
            <person name="La Ragione R."/>
            <person name="Hildebrand F."/>
            <person name="Pallen M.J."/>
        </authorList>
    </citation>
    <scope>NUCLEOTIDE SEQUENCE</scope>
    <source>
        <strain evidence="6">ChiW25-3613</strain>
    </source>
</reference>
<dbReference type="PANTHER" id="PTHR33375">
    <property type="entry name" value="CHROMOSOME-PARTITIONING PROTEIN PARB-RELATED"/>
    <property type="match status" value="1"/>
</dbReference>
<comment type="caution">
    <text evidence="6">The sequence shown here is derived from an EMBL/GenBank/DDBJ whole genome shotgun (WGS) entry which is preliminary data.</text>
</comment>
<dbReference type="InterPro" id="IPR003115">
    <property type="entry name" value="ParB_N"/>
</dbReference>
<dbReference type="SMART" id="SM00470">
    <property type="entry name" value="ParB"/>
    <property type="match status" value="1"/>
</dbReference>
<evidence type="ECO:0000256" key="4">
    <source>
        <dbReference type="ARBA" id="ARBA00023125"/>
    </source>
</evidence>
<dbReference type="Pfam" id="PF17762">
    <property type="entry name" value="HTH_ParB"/>
    <property type="match status" value="1"/>
</dbReference>
<dbReference type="EMBL" id="DVHB01000024">
    <property type="protein sequence ID" value="HIR38971.1"/>
    <property type="molecule type" value="Genomic_DNA"/>
</dbReference>
<dbReference type="Pfam" id="PF02195">
    <property type="entry name" value="ParB_N"/>
    <property type="match status" value="1"/>
</dbReference>
<dbReference type="InterPro" id="IPR050336">
    <property type="entry name" value="Chromosome_partition/occlusion"/>
</dbReference>
<evidence type="ECO:0000256" key="1">
    <source>
        <dbReference type="ARBA" id="ARBA00004453"/>
    </source>
</evidence>
<dbReference type="AlphaFoldDB" id="A0A9D1DAL3"/>
<dbReference type="CDD" id="cd16393">
    <property type="entry name" value="SPO0J_N"/>
    <property type="match status" value="1"/>
</dbReference>
<evidence type="ECO:0000256" key="3">
    <source>
        <dbReference type="ARBA" id="ARBA00022829"/>
    </source>
</evidence>
<keyword evidence="4" id="KW-0238">DNA-binding</keyword>
<reference evidence="6" key="1">
    <citation type="submission" date="2020-10" db="EMBL/GenBank/DDBJ databases">
        <authorList>
            <person name="Gilroy R."/>
        </authorList>
    </citation>
    <scope>NUCLEOTIDE SEQUENCE</scope>
    <source>
        <strain evidence="6">ChiW25-3613</strain>
    </source>
</reference>
<dbReference type="InterPro" id="IPR036086">
    <property type="entry name" value="ParB/Sulfiredoxin_sf"/>
</dbReference>
<dbReference type="PANTHER" id="PTHR33375:SF1">
    <property type="entry name" value="CHROMOSOME-PARTITIONING PROTEIN PARB-RELATED"/>
    <property type="match status" value="1"/>
</dbReference>
<dbReference type="Proteomes" id="UP000824179">
    <property type="component" value="Unassembled WGS sequence"/>
</dbReference>
<dbReference type="GO" id="GO:0009295">
    <property type="term" value="C:nucleoid"/>
    <property type="evidence" value="ECO:0007669"/>
    <property type="project" value="UniProtKB-SubCell"/>
</dbReference>
<feature type="domain" description="HTH cro/C1-type" evidence="5">
    <location>
        <begin position="145"/>
        <end position="172"/>
    </location>
</feature>
<dbReference type="GO" id="GO:0045881">
    <property type="term" value="P:positive regulation of sporulation resulting in formation of a cellular spore"/>
    <property type="evidence" value="ECO:0007669"/>
    <property type="project" value="TreeGrafter"/>
</dbReference>
<dbReference type="GO" id="GO:0005694">
    <property type="term" value="C:chromosome"/>
    <property type="evidence" value="ECO:0007669"/>
    <property type="project" value="TreeGrafter"/>
</dbReference>
<dbReference type="InterPro" id="IPR004437">
    <property type="entry name" value="ParB/RepB/Spo0J"/>
</dbReference>
<comment type="similarity">
    <text evidence="2">Belongs to the ParB family.</text>
</comment>
<comment type="subcellular location">
    <subcellularLocation>
        <location evidence="1">Cytoplasm</location>
        <location evidence="1">Nucleoid</location>
    </subcellularLocation>
</comment>
<gene>
    <name evidence="6" type="ORF">IAB90_01180</name>
</gene>
<dbReference type="InterPro" id="IPR041468">
    <property type="entry name" value="HTH_ParB/Spo0J"/>
</dbReference>
<dbReference type="InterPro" id="IPR001387">
    <property type="entry name" value="Cro/C1-type_HTH"/>
</dbReference>
<accession>A0A9D1DAL3</accession>
<sequence length="304" mass="34690">MAKGLGKGLEALFQDTNEAFEHIYESGKPFEYTEEERKNAQDMPLEKIKANPNQPRKNFDEQALKELADSIKKHGVIMPIVVNDNDDGTYMIIAGERRFRAAKLAGNATIPVIIRKYSEREIKEISLIENLQREDLNPIEAASAMKQLMTDYKLTQDELAERIGKSRPAIANTLRLLTLAPEVIMMVSEGKLSAGHARTLVPLSPEDQVTFAKEVVKNASSVRELEKKVRAHNIPPEVLEERKKKKRALASIELKDLVERMRFTFRTKVSLIGNDKKGRIYIDYYSRDDLDRIVEILDIIDKQK</sequence>
<evidence type="ECO:0000313" key="6">
    <source>
        <dbReference type="EMBL" id="HIR38971.1"/>
    </source>
</evidence>
<dbReference type="FunFam" id="3.90.1530.30:FF:000001">
    <property type="entry name" value="Chromosome partitioning protein ParB"/>
    <property type="match status" value="1"/>
</dbReference>
<proteinExistence type="inferred from homology"/>
<evidence type="ECO:0000313" key="7">
    <source>
        <dbReference type="Proteomes" id="UP000824179"/>
    </source>
</evidence>
<dbReference type="PROSITE" id="PS50943">
    <property type="entry name" value="HTH_CROC1"/>
    <property type="match status" value="1"/>
</dbReference>
<organism evidence="6 7">
    <name type="scientific">Candidatus Coproplasma stercoripullorum</name>
    <dbReference type="NCBI Taxonomy" id="2840751"/>
    <lineage>
        <taxon>Bacteria</taxon>
        <taxon>Bacillati</taxon>
        <taxon>Bacillota</taxon>
        <taxon>Clostridia</taxon>
        <taxon>Eubacteriales</taxon>
        <taxon>Candidatus Coproplasma</taxon>
    </lineage>
</organism>
<evidence type="ECO:0000259" key="5">
    <source>
        <dbReference type="PROSITE" id="PS50943"/>
    </source>
</evidence>
<dbReference type="GO" id="GO:0003677">
    <property type="term" value="F:DNA binding"/>
    <property type="evidence" value="ECO:0007669"/>
    <property type="project" value="UniProtKB-KW"/>
</dbReference>
<dbReference type="Gene3D" id="3.90.1530.30">
    <property type="match status" value="1"/>
</dbReference>
<dbReference type="Gene3D" id="1.10.10.2830">
    <property type="match status" value="1"/>
</dbReference>
<dbReference type="NCBIfam" id="TIGR00180">
    <property type="entry name" value="parB_part"/>
    <property type="match status" value="1"/>
</dbReference>
<name>A0A9D1DAL3_9FIRM</name>
<evidence type="ECO:0000256" key="2">
    <source>
        <dbReference type="ARBA" id="ARBA00006295"/>
    </source>
</evidence>
<dbReference type="FunFam" id="1.10.10.2830:FF:000001">
    <property type="entry name" value="Chromosome partitioning protein ParB"/>
    <property type="match status" value="1"/>
</dbReference>
<dbReference type="GO" id="GO:0007059">
    <property type="term" value="P:chromosome segregation"/>
    <property type="evidence" value="ECO:0007669"/>
    <property type="project" value="UniProtKB-KW"/>
</dbReference>